<dbReference type="GO" id="GO:0005634">
    <property type="term" value="C:nucleus"/>
    <property type="evidence" value="ECO:0007669"/>
    <property type="project" value="UniProtKB-SubCell"/>
</dbReference>
<dbReference type="Proteomes" id="UP000235965">
    <property type="component" value="Unassembled WGS sequence"/>
</dbReference>
<evidence type="ECO:0000313" key="11">
    <source>
        <dbReference type="EMBL" id="PNF30458.1"/>
    </source>
</evidence>
<evidence type="ECO:0000256" key="1">
    <source>
        <dbReference type="ARBA" id="ARBA00004123"/>
    </source>
</evidence>
<feature type="compositionally biased region" description="Basic and acidic residues" evidence="9">
    <location>
        <begin position="1"/>
        <end position="24"/>
    </location>
</feature>
<dbReference type="Pfam" id="PF00412">
    <property type="entry name" value="LIM"/>
    <property type="match status" value="1"/>
</dbReference>
<keyword evidence="2 8" id="KW-0479">Metal-binding</keyword>
<evidence type="ECO:0000259" key="10">
    <source>
        <dbReference type="PROSITE" id="PS50023"/>
    </source>
</evidence>
<dbReference type="InterPro" id="IPR050453">
    <property type="entry name" value="LIM_Homeobox_TF"/>
</dbReference>
<feature type="region of interest" description="Disordered" evidence="9">
    <location>
        <begin position="1"/>
        <end position="67"/>
    </location>
</feature>
<dbReference type="Gene3D" id="2.10.110.10">
    <property type="entry name" value="Cysteine Rich Protein"/>
    <property type="match status" value="1"/>
</dbReference>
<dbReference type="InParanoid" id="A0A2J7QPE8"/>
<evidence type="ECO:0000256" key="7">
    <source>
        <dbReference type="ARBA" id="ARBA00023242"/>
    </source>
</evidence>
<keyword evidence="3 8" id="KW-0862">Zinc</keyword>
<dbReference type="PANTHER" id="PTHR24208:SF168">
    <property type="entry name" value="PROTEIN APTEROUS"/>
    <property type="match status" value="1"/>
</dbReference>
<dbReference type="SMART" id="SM00132">
    <property type="entry name" value="LIM"/>
    <property type="match status" value="1"/>
</dbReference>
<dbReference type="GO" id="GO:0046872">
    <property type="term" value="F:metal ion binding"/>
    <property type="evidence" value="ECO:0007669"/>
    <property type="project" value="UniProtKB-KW"/>
</dbReference>
<dbReference type="FunFam" id="2.10.110.10:FF:000033">
    <property type="entry name" value="LIM/homeobox protein Lhx9 isoform X2"/>
    <property type="match status" value="1"/>
</dbReference>
<keyword evidence="6" id="KW-0371">Homeobox</keyword>
<dbReference type="STRING" id="105785.A0A2J7QPE8"/>
<reference evidence="11 12" key="1">
    <citation type="submission" date="2017-12" db="EMBL/GenBank/DDBJ databases">
        <title>Hemimetabolous genomes reveal molecular basis of termite eusociality.</title>
        <authorList>
            <person name="Harrison M.C."/>
            <person name="Jongepier E."/>
            <person name="Robertson H.M."/>
            <person name="Arning N."/>
            <person name="Bitard-Feildel T."/>
            <person name="Chao H."/>
            <person name="Childers C.P."/>
            <person name="Dinh H."/>
            <person name="Doddapaneni H."/>
            <person name="Dugan S."/>
            <person name="Gowin J."/>
            <person name="Greiner C."/>
            <person name="Han Y."/>
            <person name="Hu H."/>
            <person name="Hughes D.S.T."/>
            <person name="Huylmans A.-K."/>
            <person name="Kemena C."/>
            <person name="Kremer L.P.M."/>
            <person name="Lee S.L."/>
            <person name="Lopez-Ezquerra A."/>
            <person name="Mallet L."/>
            <person name="Monroy-Kuhn J.M."/>
            <person name="Moser A."/>
            <person name="Murali S.C."/>
            <person name="Muzny D.M."/>
            <person name="Otani S."/>
            <person name="Piulachs M.-D."/>
            <person name="Poelchau M."/>
            <person name="Qu J."/>
            <person name="Schaub F."/>
            <person name="Wada-Katsumata A."/>
            <person name="Worley K.C."/>
            <person name="Xie Q."/>
            <person name="Ylla G."/>
            <person name="Poulsen M."/>
            <person name="Gibbs R.A."/>
            <person name="Schal C."/>
            <person name="Richards S."/>
            <person name="Belles X."/>
            <person name="Korb J."/>
            <person name="Bornberg-Bauer E."/>
        </authorList>
    </citation>
    <scope>NUCLEOTIDE SEQUENCE [LARGE SCALE GENOMIC DNA]</scope>
    <source>
        <tissue evidence="11">Whole body</tissue>
    </source>
</reference>
<dbReference type="SUPFAM" id="SSF57716">
    <property type="entry name" value="Glucocorticoid receptor-like (DNA-binding domain)"/>
    <property type="match status" value="2"/>
</dbReference>
<sequence length="251" mass="27762">MVKPCEVKKAKKWKKEEEQQHDRYVGPAHDPSRDLSPNLPIHSCDPTSMGDVEPRNGNTSNCSTPNSGCAHLHRPLPPCNNNCETSLCRAPFDGPRQHRGGPSGSFSDCDAFTPPLLHPKLEQHPNPGTPSTPPTSADDVVVCAGCAHRISDRFYLLAVDRRWHASCLQCCQCRQTLDGETKCYAREGNIYCKKDYYSLLRLRGHNLLTAGSGERFTIGVQSIGSARAQGCIHVYLDVMTVKISDELYCQP</sequence>
<dbReference type="PROSITE" id="PS00478">
    <property type="entry name" value="LIM_DOMAIN_1"/>
    <property type="match status" value="1"/>
</dbReference>
<keyword evidence="4 8" id="KW-0440">LIM domain</keyword>
<gene>
    <name evidence="11" type="ORF">B7P43_G12143</name>
</gene>
<name>A0A2J7QPE8_9NEOP</name>
<evidence type="ECO:0000256" key="8">
    <source>
        <dbReference type="PROSITE-ProRule" id="PRU00125"/>
    </source>
</evidence>
<dbReference type="AlphaFoldDB" id="A0A2J7QPE8"/>
<evidence type="ECO:0000256" key="3">
    <source>
        <dbReference type="ARBA" id="ARBA00022833"/>
    </source>
</evidence>
<dbReference type="CDD" id="cd09369">
    <property type="entry name" value="LIM1_Lhx2_Lhx9"/>
    <property type="match status" value="1"/>
</dbReference>
<dbReference type="OrthoDB" id="9990008at2759"/>
<evidence type="ECO:0000256" key="4">
    <source>
        <dbReference type="ARBA" id="ARBA00023038"/>
    </source>
</evidence>
<dbReference type="InterPro" id="IPR001781">
    <property type="entry name" value="Znf_LIM"/>
</dbReference>
<keyword evidence="5" id="KW-0238">DNA-binding</keyword>
<evidence type="ECO:0000256" key="2">
    <source>
        <dbReference type="ARBA" id="ARBA00022723"/>
    </source>
</evidence>
<keyword evidence="7" id="KW-0539">Nucleus</keyword>
<organism evidence="11 12">
    <name type="scientific">Cryptotermes secundus</name>
    <dbReference type="NCBI Taxonomy" id="105785"/>
    <lineage>
        <taxon>Eukaryota</taxon>
        <taxon>Metazoa</taxon>
        <taxon>Ecdysozoa</taxon>
        <taxon>Arthropoda</taxon>
        <taxon>Hexapoda</taxon>
        <taxon>Insecta</taxon>
        <taxon>Pterygota</taxon>
        <taxon>Neoptera</taxon>
        <taxon>Polyneoptera</taxon>
        <taxon>Dictyoptera</taxon>
        <taxon>Blattodea</taxon>
        <taxon>Blattoidea</taxon>
        <taxon>Termitoidae</taxon>
        <taxon>Kalotermitidae</taxon>
        <taxon>Cryptotermitinae</taxon>
        <taxon>Cryptotermes</taxon>
    </lineage>
</organism>
<keyword evidence="12" id="KW-1185">Reference proteome</keyword>
<feature type="compositionally biased region" description="Polar residues" evidence="9">
    <location>
        <begin position="56"/>
        <end position="67"/>
    </location>
</feature>
<accession>A0A2J7QPE8</accession>
<evidence type="ECO:0000256" key="5">
    <source>
        <dbReference type="ARBA" id="ARBA00023125"/>
    </source>
</evidence>
<dbReference type="GO" id="GO:0000981">
    <property type="term" value="F:DNA-binding transcription factor activity, RNA polymerase II-specific"/>
    <property type="evidence" value="ECO:0007669"/>
    <property type="project" value="TreeGrafter"/>
</dbReference>
<protein>
    <recommendedName>
        <fullName evidence="10">LIM zinc-binding domain-containing protein</fullName>
    </recommendedName>
</protein>
<evidence type="ECO:0000313" key="12">
    <source>
        <dbReference type="Proteomes" id="UP000235965"/>
    </source>
</evidence>
<dbReference type="PANTHER" id="PTHR24208">
    <property type="entry name" value="LIM/HOMEOBOX PROTEIN LHX"/>
    <property type="match status" value="1"/>
</dbReference>
<feature type="domain" description="LIM zinc-binding" evidence="10">
    <location>
        <begin position="141"/>
        <end position="202"/>
    </location>
</feature>
<dbReference type="GO" id="GO:0000977">
    <property type="term" value="F:RNA polymerase II transcription regulatory region sequence-specific DNA binding"/>
    <property type="evidence" value="ECO:0007669"/>
    <property type="project" value="TreeGrafter"/>
</dbReference>
<dbReference type="EMBL" id="NEVH01012091">
    <property type="protein sequence ID" value="PNF30458.1"/>
    <property type="molecule type" value="Genomic_DNA"/>
</dbReference>
<dbReference type="PROSITE" id="PS50023">
    <property type="entry name" value="LIM_DOMAIN_2"/>
    <property type="match status" value="1"/>
</dbReference>
<evidence type="ECO:0000256" key="6">
    <source>
        <dbReference type="ARBA" id="ARBA00023155"/>
    </source>
</evidence>
<comment type="subcellular location">
    <subcellularLocation>
        <location evidence="1">Nucleus</location>
    </subcellularLocation>
</comment>
<comment type="caution">
    <text evidence="11">The sequence shown here is derived from an EMBL/GenBank/DDBJ whole genome shotgun (WGS) entry which is preliminary data.</text>
</comment>
<proteinExistence type="predicted"/>
<dbReference type="GO" id="GO:0030182">
    <property type="term" value="P:neuron differentiation"/>
    <property type="evidence" value="ECO:0007669"/>
    <property type="project" value="TreeGrafter"/>
</dbReference>
<evidence type="ECO:0000256" key="9">
    <source>
        <dbReference type="SAM" id="MobiDB-lite"/>
    </source>
</evidence>